<evidence type="ECO:0000313" key="3">
    <source>
        <dbReference type="EMBL" id="ORX49278.1"/>
    </source>
</evidence>
<dbReference type="OrthoDB" id="1705416at2759"/>
<feature type="compositionally biased region" description="Basic and acidic residues" evidence="2">
    <location>
        <begin position="565"/>
        <end position="587"/>
    </location>
</feature>
<dbReference type="InterPro" id="IPR036983">
    <property type="entry name" value="AIM24_sf"/>
</dbReference>
<feature type="compositionally biased region" description="Low complexity" evidence="2">
    <location>
        <begin position="748"/>
        <end position="760"/>
    </location>
</feature>
<dbReference type="Gene3D" id="3.60.160.10">
    <property type="entry name" value="Mitochondrial biogenesis AIM24"/>
    <property type="match status" value="1"/>
</dbReference>
<keyword evidence="1" id="KW-0496">Mitochondrion</keyword>
<proteinExistence type="inferred from homology"/>
<feature type="region of interest" description="Disordered" evidence="2">
    <location>
        <begin position="421"/>
        <end position="474"/>
    </location>
</feature>
<comment type="caution">
    <text evidence="3">The sequence shown here is derived from an EMBL/GenBank/DDBJ whole genome shotgun (WGS) entry which is preliminary data.</text>
</comment>
<reference evidence="3 4" key="1">
    <citation type="submission" date="2016-08" db="EMBL/GenBank/DDBJ databases">
        <title>Genomes of anaerobic fungi encode conserved fungal cellulosomes for biomass hydrolysis.</title>
        <authorList>
            <consortium name="DOE Joint Genome Institute"/>
            <person name="Haitjema C.H."/>
            <person name="Gilmore S.P."/>
            <person name="Henske J.K."/>
            <person name="Solomon K.V."/>
            <person name="De Groot R."/>
            <person name="Kuo A."/>
            <person name="Mondo S.J."/>
            <person name="Salamov A.A."/>
            <person name="Labutti K."/>
            <person name="Zhao Z."/>
            <person name="Chiniquy J."/>
            <person name="Barry K."/>
            <person name="Brewer H.M."/>
            <person name="Purvine S.O."/>
            <person name="Wright A.T."/>
            <person name="Boxma B."/>
            <person name="Van Alen T."/>
            <person name="Hackstein J.H."/>
            <person name="Baker S.E."/>
            <person name="Grigoriev I.V."/>
            <person name="O'Malley M.A."/>
        </authorList>
    </citation>
    <scope>NUCLEOTIDE SEQUENCE [LARGE SCALE GENOMIC DNA]</scope>
    <source>
        <strain evidence="4">finn</strain>
    </source>
</reference>
<dbReference type="Pfam" id="PF01987">
    <property type="entry name" value="AIM24"/>
    <property type="match status" value="1"/>
</dbReference>
<feature type="compositionally biased region" description="Acidic residues" evidence="2">
    <location>
        <begin position="454"/>
        <end position="469"/>
    </location>
</feature>
<name>A0A1Y1V7Y2_9FUNG</name>
<feature type="region of interest" description="Disordered" evidence="2">
    <location>
        <begin position="843"/>
        <end position="919"/>
    </location>
</feature>
<comment type="subcellular location">
    <subcellularLocation>
        <location evidence="1">Mitochondrion</location>
    </subcellularLocation>
</comment>
<feature type="compositionally biased region" description="Basic residues" evidence="2">
    <location>
        <begin position="735"/>
        <end position="747"/>
    </location>
</feature>
<protein>
    <recommendedName>
        <fullName evidence="1">Altered inheritance of mitochondria protein 24, mitochondrial</fullName>
    </recommendedName>
</protein>
<accession>A0A1Y1V7Y2</accession>
<organism evidence="3 4">
    <name type="scientific">Piromyces finnis</name>
    <dbReference type="NCBI Taxonomy" id="1754191"/>
    <lineage>
        <taxon>Eukaryota</taxon>
        <taxon>Fungi</taxon>
        <taxon>Fungi incertae sedis</taxon>
        <taxon>Chytridiomycota</taxon>
        <taxon>Chytridiomycota incertae sedis</taxon>
        <taxon>Neocallimastigomycetes</taxon>
        <taxon>Neocallimastigales</taxon>
        <taxon>Neocallimastigaceae</taxon>
        <taxon>Piromyces</taxon>
    </lineage>
</organism>
<evidence type="ECO:0000256" key="2">
    <source>
        <dbReference type="SAM" id="MobiDB-lite"/>
    </source>
</evidence>
<evidence type="ECO:0000256" key="1">
    <source>
        <dbReference type="RuleBase" id="RU363045"/>
    </source>
</evidence>
<keyword evidence="4" id="KW-1185">Reference proteome</keyword>
<gene>
    <name evidence="3" type="ORF">BCR36DRAFT_412800</name>
</gene>
<comment type="similarity">
    <text evidence="1">Belongs to the AIM24 family.</text>
</comment>
<dbReference type="InterPro" id="IPR002838">
    <property type="entry name" value="AIM24"/>
</dbReference>
<feature type="compositionally biased region" description="Acidic residues" evidence="2">
    <location>
        <begin position="606"/>
        <end position="657"/>
    </location>
</feature>
<dbReference type="EMBL" id="MCFH01000024">
    <property type="protein sequence ID" value="ORX49278.1"/>
    <property type="molecule type" value="Genomic_DNA"/>
</dbReference>
<evidence type="ECO:0000313" key="4">
    <source>
        <dbReference type="Proteomes" id="UP000193719"/>
    </source>
</evidence>
<feature type="region of interest" description="Disordered" evidence="2">
    <location>
        <begin position="561"/>
        <end position="687"/>
    </location>
</feature>
<dbReference type="SUPFAM" id="SSF51219">
    <property type="entry name" value="TRAP-like"/>
    <property type="match status" value="1"/>
</dbReference>
<dbReference type="InterPro" id="IPR016031">
    <property type="entry name" value="Trp_RNA-bd_attenuator-like_dom"/>
</dbReference>
<sequence length="919" mass="106010">MLCKLSILNTKTNKLLVLNNTYISTKLFSTISSKGRPTWRITYNEDDEESEYNDISITQKSFGNVTLNNVTPKKEELSVKSSNNLKIKNISNSNSRIELPNKNVDKKQIINKAKSTKQKATYNNPEFEIIKSTNSESILFAKMKKNSMFYAKYGTVVGLSSKVRIELSYEDNTDEVLKGGNGSGIFAFEKVWTENNSGQVLLVPVKGDLMLINVKKDKEYVVKGKSLFGAVSSISVNDYYHNNHKFEGVKYFIVKGKGTIAIEGEGGVLEITLNEDEHFLVKPSTLLAFESQMSVKPVLSSACTEEIEEDILEKQDNDSSFWKKAKGMIDRAKIYVSGDQLFYRLKGPGKFYISTRIPSLSGLQAFKLNNKDKKKANKTIQKRNYSTNSKRPQALDEYEPELENEISSLQKKLMEKTLNNQINKKINKKSKTPSVSKKQPKNDRYPDTSNHFNEEEEENENENENEITEESPSYQSIIDEKAVLYKRSDKVKSPKSSMFFSSRESTDETNVEKSLIKTPKVNTIDVYLDEDIGEALIKETNKNKNNKFSLSSHQNKNLKTMINSEVKENKDRKINTMLEKRTAEIKAEKKRKRQQELNPKRYINKEEEDNDEQDIDEKEEVLDGNEENFEDDEDEIIEEEVEEEEEEEEIIEEEEDQPEPKSKKVYRNNQKNQNKKVIKIENEPEETEKKVWVMKENIKENKFFTFDDKNPMTIQAISKNKKSTKDSDSSFKSSSLKKKSTTKKLKKSSNLSKKSQLNTRNLRRNNKNIEKDIPKQNQPKSMNKAAATASNKGIISSKRKPSQKIIVKKNSNYENNYYDNDVNDDDEEIIDDKYDNDDEVVEEEIDDDVIIDDDNAANDEEFDVVEEDDVEEDEEESNIVDEDDVAEEDDDNENIIDENDEEYVEDEEEDNGEYVEDEE</sequence>
<dbReference type="AlphaFoldDB" id="A0A1Y1V7Y2"/>
<feature type="region of interest" description="Disordered" evidence="2">
    <location>
        <begin position="373"/>
        <end position="398"/>
    </location>
</feature>
<feature type="compositionally biased region" description="Basic and acidic residues" evidence="2">
    <location>
        <begin position="594"/>
        <end position="605"/>
    </location>
</feature>
<dbReference type="GO" id="GO:0005739">
    <property type="term" value="C:mitochondrion"/>
    <property type="evidence" value="ECO:0007669"/>
    <property type="project" value="UniProtKB-SubCell"/>
</dbReference>
<feature type="region of interest" description="Disordered" evidence="2">
    <location>
        <begin position="705"/>
        <end position="808"/>
    </location>
</feature>
<dbReference type="Proteomes" id="UP000193719">
    <property type="component" value="Unassembled WGS sequence"/>
</dbReference>
<feature type="compositionally biased region" description="Basic and acidic residues" evidence="2">
    <location>
        <begin position="678"/>
        <end position="687"/>
    </location>
</feature>
<reference evidence="3 4" key="2">
    <citation type="submission" date="2016-08" db="EMBL/GenBank/DDBJ databases">
        <title>Pervasive Adenine N6-methylation of Active Genes in Fungi.</title>
        <authorList>
            <consortium name="DOE Joint Genome Institute"/>
            <person name="Mondo S.J."/>
            <person name="Dannebaum R.O."/>
            <person name="Kuo R.C."/>
            <person name="Labutti K."/>
            <person name="Haridas S."/>
            <person name="Kuo A."/>
            <person name="Salamov A."/>
            <person name="Ahrendt S.R."/>
            <person name="Lipzen A."/>
            <person name="Sullivan W."/>
            <person name="Andreopoulos W.B."/>
            <person name="Clum A."/>
            <person name="Lindquist E."/>
            <person name="Daum C."/>
            <person name="Ramamoorthy G.K."/>
            <person name="Gryganskyi A."/>
            <person name="Culley D."/>
            <person name="Magnuson J.K."/>
            <person name="James T.Y."/>
            <person name="O'Malley M.A."/>
            <person name="Stajich J.E."/>
            <person name="Spatafora J.W."/>
            <person name="Visel A."/>
            <person name="Grigoriev I.V."/>
        </authorList>
    </citation>
    <scope>NUCLEOTIDE SEQUENCE [LARGE SCALE GENOMIC DNA]</scope>
    <source>
        <strain evidence="4">finn</strain>
    </source>
</reference>
<dbReference type="STRING" id="1754191.A0A1Y1V7Y2"/>